<evidence type="ECO:0000256" key="1">
    <source>
        <dbReference type="ARBA" id="ARBA00022771"/>
    </source>
</evidence>
<organism evidence="4 5">
    <name type="scientific">Asparagus officinalis</name>
    <name type="common">Garden asparagus</name>
    <dbReference type="NCBI Taxonomy" id="4686"/>
    <lineage>
        <taxon>Eukaryota</taxon>
        <taxon>Viridiplantae</taxon>
        <taxon>Streptophyta</taxon>
        <taxon>Embryophyta</taxon>
        <taxon>Tracheophyta</taxon>
        <taxon>Spermatophyta</taxon>
        <taxon>Magnoliopsida</taxon>
        <taxon>Liliopsida</taxon>
        <taxon>Asparagales</taxon>
        <taxon>Asparagaceae</taxon>
        <taxon>Asparagoideae</taxon>
        <taxon>Asparagus</taxon>
    </lineage>
</organism>
<evidence type="ECO:0000256" key="3">
    <source>
        <dbReference type="SAM" id="MobiDB-lite"/>
    </source>
</evidence>
<dbReference type="GO" id="GO:0008270">
    <property type="term" value="F:zinc ion binding"/>
    <property type="evidence" value="ECO:0007669"/>
    <property type="project" value="UniProtKB-KW"/>
</dbReference>
<dbReference type="Proteomes" id="UP000243459">
    <property type="component" value="Chromosome 7"/>
</dbReference>
<keyword evidence="1" id="KW-0479">Metal-binding</keyword>
<reference evidence="5" key="1">
    <citation type="journal article" date="2017" name="Nat. Commun.">
        <title>The asparagus genome sheds light on the origin and evolution of a young Y chromosome.</title>
        <authorList>
            <person name="Harkess A."/>
            <person name="Zhou J."/>
            <person name="Xu C."/>
            <person name="Bowers J.E."/>
            <person name="Van der Hulst R."/>
            <person name="Ayyampalayam S."/>
            <person name="Mercati F."/>
            <person name="Riccardi P."/>
            <person name="McKain M.R."/>
            <person name="Kakrana A."/>
            <person name="Tang H."/>
            <person name="Ray J."/>
            <person name="Groenendijk J."/>
            <person name="Arikit S."/>
            <person name="Mathioni S.M."/>
            <person name="Nakano M."/>
            <person name="Shan H."/>
            <person name="Telgmann-Rauber A."/>
            <person name="Kanno A."/>
            <person name="Yue Z."/>
            <person name="Chen H."/>
            <person name="Li W."/>
            <person name="Chen Y."/>
            <person name="Xu X."/>
            <person name="Zhang Y."/>
            <person name="Luo S."/>
            <person name="Chen H."/>
            <person name="Gao J."/>
            <person name="Mao Z."/>
            <person name="Pires J.C."/>
            <person name="Luo M."/>
            <person name="Kudrna D."/>
            <person name="Wing R.A."/>
            <person name="Meyers B.C."/>
            <person name="Yi K."/>
            <person name="Kong H."/>
            <person name="Lavrijsen P."/>
            <person name="Sunseri F."/>
            <person name="Falavigna A."/>
            <person name="Ye Y."/>
            <person name="Leebens-Mack J.H."/>
            <person name="Chen G."/>
        </authorList>
    </citation>
    <scope>NUCLEOTIDE SEQUENCE [LARGE SCALE GENOMIC DNA]</scope>
    <source>
        <strain evidence="5">cv. DH0086</strain>
    </source>
</reference>
<dbReference type="PANTHER" id="PTHR36486:SF2">
    <property type="entry name" value="OS01G0977800 PROTEIN"/>
    <property type="match status" value="1"/>
</dbReference>
<proteinExistence type="predicted"/>
<dbReference type="EMBL" id="CM007387">
    <property type="protein sequence ID" value="ONK62558.1"/>
    <property type="molecule type" value="Genomic_DNA"/>
</dbReference>
<dbReference type="SUPFAM" id="SSF57903">
    <property type="entry name" value="FYVE/PHD zinc finger"/>
    <property type="match status" value="1"/>
</dbReference>
<keyword evidence="5" id="KW-1185">Reference proteome</keyword>
<keyword evidence="1" id="KW-0863">Zinc-finger</keyword>
<accession>A0A5P1E9P2</accession>
<evidence type="ECO:0000256" key="2">
    <source>
        <dbReference type="ARBA" id="ARBA00022833"/>
    </source>
</evidence>
<evidence type="ECO:0008006" key="6">
    <source>
        <dbReference type="Google" id="ProtNLM"/>
    </source>
</evidence>
<name>A0A5P1E9P2_ASPOF</name>
<keyword evidence="2" id="KW-0862">Zinc</keyword>
<evidence type="ECO:0000313" key="4">
    <source>
        <dbReference type="EMBL" id="ONK62558.1"/>
    </source>
</evidence>
<dbReference type="AlphaFoldDB" id="A0A5P1E9P2"/>
<feature type="region of interest" description="Disordered" evidence="3">
    <location>
        <begin position="262"/>
        <end position="285"/>
    </location>
</feature>
<sequence>MTYKRSHLCNSSLSLSLSPSLSLSLSLSLSSMGDSATLAKARQELEDLYLGIPDASVDLTFKDMTNIQQNDVAERKTTTNKAPIHQDPHKDLKTAINDLTKSPSLDFSKALQGAKPHDRRTIEDELYREHYARSNVKRTGNGLRPLNVESSLVYDDASAISTLSPLEEKGGKKRTGIPHSNICPLCNKCIYFFRHRCLVCGRVYCRNCVGKGMGEMTEGRKCVDCLGRRFSPRYIHRAGKTGCWGRYSGFVKQQELMWAEKGPRKRGERRYNEKSSRNSVVMPATPRKSYVVPGTRVQETRS</sequence>
<dbReference type="InterPro" id="IPR011011">
    <property type="entry name" value="Znf_FYVE_PHD"/>
</dbReference>
<gene>
    <name evidence="4" type="ORF">A4U43_C07F5340</name>
</gene>
<dbReference type="InterPro" id="IPR053057">
    <property type="entry name" value="XLG_GTP-binding"/>
</dbReference>
<dbReference type="PANTHER" id="PTHR36486">
    <property type="entry name" value="OS01G0977800 PROTEIN"/>
    <property type="match status" value="1"/>
</dbReference>
<dbReference type="Gramene" id="ONK62558">
    <property type="protein sequence ID" value="ONK62558"/>
    <property type="gene ID" value="A4U43_C07F5340"/>
</dbReference>
<dbReference type="OMA" id="HSNICTV"/>
<protein>
    <recommendedName>
        <fullName evidence="6">FYVE-type domain-containing protein</fullName>
    </recommendedName>
</protein>
<evidence type="ECO:0000313" key="5">
    <source>
        <dbReference type="Proteomes" id="UP000243459"/>
    </source>
</evidence>